<dbReference type="SMART" id="SM00100">
    <property type="entry name" value="cNMP"/>
    <property type="match status" value="1"/>
</dbReference>
<comment type="caution">
    <text evidence="6">The sequence shown here is derived from an EMBL/GenBank/DDBJ whole genome shotgun (WGS) entry which is preliminary data.</text>
</comment>
<dbReference type="Gene3D" id="2.60.120.10">
    <property type="entry name" value="Jelly Rolls"/>
    <property type="match status" value="1"/>
</dbReference>
<dbReference type="GO" id="GO:0003700">
    <property type="term" value="F:DNA-binding transcription factor activity"/>
    <property type="evidence" value="ECO:0007669"/>
    <property type="project" value="TreeGrafter"/>
</dbReference>
<dbReference type="SUPFAM" id="SSF51206">
    <property type="entry name" value="cAMP-binding domain-like"/>
    <property type="match status" value="1"/>
</dbReference>
<evidence type="ECO:0000259" key="5">
    <source>
        <dbReference type="PROSITE" id="PS51063"/>
    </source>
</evidence>
<gene>
    <name evidence="6" type="ORF">PEPNEM18_01314</name>
</gene>
<dbReference type="PANTHER" id="PTHR24567">
    <property type="entry name" value="CRP FAMILY TRANSCRIPTIONAL REGULATORY PROTEIN"/>
    <property type="match status" value="1"/>
</dbReference>
<dbReference type="Pfam" id="PF00027">
    <property type="entry name" value="cNMP_binding"/>
    <property type="match status" value="1"/>
</dbReference>
<protein>
    <submittedName>
        <fullName evidence="6">Cyclic nucleotide-binding domain protein</fullName>
    </submittedName>
</protein>
<dbReference type="SMART" id="SM00419">
    <property type="entry name" value="HTH_CRP"/>
    <property type="match status" value="1"/>
</dbReference>
<dbReference type="InterPro" id="IPR012318">
    <property type="entry name" value="HTH_CRP"/>
</dbReference>
<reference evidence="6 7" key="1">
    <citation type="submission" date="2020-06" db="EMBL/GenBank/DDBJ databases">
        <authorList>
            <person name="Criscuolo A."/>
        </authorList>
    </citation>
    <scope>NUCLEOTIDE SEQUENCE [LARGE SCALE GENOMIC DNA]</scope>
    <source>
        <strain evidence="6">1804121828</strain>
    </source>
</reference>
<dbReference type="Pfam" id="PF13545">
    <property type="entry name" value="HTH_Crp_2"/>
    <property type="match status" value="1"/>
</dbReference>
<dbReference type="InterPro" id="IPR000595">
    <property type="entry name" value="cNMP-bd_dom"/>
</dbReference>
<dbReference type="CDD" id="cd00038">
    <property type="entry name" value="CAP_ED"/>
    <property type="match status" value="1"/>
</dbReference>
<name>A0A6V6Y6B6_9FIRM</name>
<accession>A0A6V6Y6B6</accession>
<sequence length="217" mass="24569">MANRTHLFKGIEENALKDYLSAKGALERRISKEDYIFREEEKPEGLYVLLEGSVEVEKITPSGNRQVVNRFTDSGTVFGEVYVFLEERPYDFGCVAKNESRILYIPKTAFDAGGGEVADRLISNMLGILSEKALFLNQKMLIHSAGSIRKKIAMHLLQKMPGGGTMQLMKREDLAQYLAVPRPSLSRELMKLHREGIIELDGRVVRFDASKVEEILF</sequence>
<keyword evidence="2" id="KW-0238">DNA-binding</keyword>
<keyword evidence="1" id="KW-0805">Transcription regulation</keyword>
<dbReference type="RefSeq" id="WP_180500421.1">
    <property type="nucleotide sequence ID" value="NZ_CAIJCS010000022.1"/>
</dbReference>
<dbReference type="PANTHER" id="PTHR24567:SF26">
    <property type="entry name" value="REGULATORY PROTEIN YEIL"/>
    <property type="match status" value="1"/>
</dbReference>
<keyword evidence="7" id="KW-1185">Reference proteome</keyword>
<evidence type="ECO:0000256" key="1">
    <source>
        <dbReference type="ARBA" id="ARBA00023015"/>
    </source>
</evidence>
<proteinExistence type="predicted"/>
<evidence type="ECO:0000259" key="4">
    <source>
        <dbReference type="PROSITE" id="PS50042"/>
    </source>
</evidence>
<dbReference type="GO" id="GO:0003677">
    <property type="term" value="F:DNA binding"/>
    <property type="evidence" value="ECO:0007669"/>
    <property type="project" value="UniProtKB-KW"/>
</dbReference>
<dbReference type="InterPro" id="IPR014710">
    <property type="entry name" value="RmlC-like_jellyroll"/>
</dbReference>
<dbReference type="PROSITE" id="PS50042">
    <property type="entry name" value="CNMP_BINDING_3"/>
    <property type="match status" value="1"/>
</dbReference>
<feature type="domain" description="HTH crp-type" evidence="5">
    <location>
        <begin position="146"/>
        <end position="211"/>
    </location>
</feature>
<dbReference type="EMBL" id="CAIJCS010000022">
    <property type="protein sequence ID" value="CAC9933930.1"/>
    <property type="molecule type" value="Genomic_DNA"/>
</dbReference>
<dbReference type="PROSITE" id="PS51063">
    <property type="entry name" value="HTH_CRP_2"/>
    <property type="match status" value="1"/>
</dbReference>
<dbReference type="AlphaFoldDB" id="A0A6V6Y6B6"/>
<evidence type="ECO:0000256" key="3">
    <source>
        <dbReference type="ARBA" id="ARBA00023163"/>
    </source>
</evidence>
<dbReference type="Proteomes" id="UP000586454">
    <property type="component" value="Unassembled WGS sequence"/>
</dbReference>
<feature type="domain" description="Cyclic nucleotide-binding" evidence="4">
    <location>
        <begin position="7"/>
        <end position="110"/>
    </location>
</feature>
<dbReference type="InterPro" id="IPR018490">
    <property type="entry name" value="cNMP-bd_dom_sf"/>
</dbReference>
<dbReference type="InterPro" id="IPR036390">
    <property type="entry name" value="WH_DNA-bd_sf"/>
</dbReference>
<dbReference type="SUPFAM" id="SSF46785">
    <property type="entry name" value="Winged helix' DNA-binding domain"/>
    <property type="match status" value="1"/>
</dbReference>
<organism evidence="6 7">
    <name type="scientific">Aedoeadaptatus nemausensis</name>
    <dbReference type="NCBI Taxonomy" id="2582829"/>
    <lineage>
        <taxon>Bacteria</taxon>
        <taxon>Bacillati</taxon>
        <taxon>Bacillota</taxon>
        <taxon>Tissierellia</taxon>
        <taxon>Tissierellales</taxon>
        <taxon>Peptoniphilaceae</taxon>
        <taxon>Aedoeadaptatus</taxon>
    </lineage>
</organism>
<evidence type="ECO:0000313" key="7">
    <source>
        <dbReference type="Proteomes" id="UP000586454"/>
    </source>
</evidence>
<dbReference type="InterPro" id="IPR050397">
    <property type="entry name" value="Env_Response_Regulators"/>
</dbReference>
<keyword evidence="3" id="KW-0804">Transcription</keyword>
<evidence type="ECO:0000256" key="2">
    <source>
        <dbReference type="ARBA" id="ARBA00023125"/>
    </source>
</evidence>
<evidence type="ECO:0000313" key="6">
    <source>
        <dbReference type="EMBL" id="CAC9933930.1"/>
    </source>
</evidence>
<dbReference type="GO" id="GO:0005829">
    <property type="term" value="C:cytosol"/>
    <property type="evidence" value="ECO:0007669"/>
    <property type="project" value="TreeGrafter"/>
</dbReference>